<name>A0ABU4WHL9_9BACT</name>
<evidence type="ECO:0000256" key="1">
    <source>
        <dbReference type="SAM" id="SignalP"/>
    </source>
</evidence>
<proteinExistence type="predicted"/>
<evidence type="ECO:0000313" key="3">
    <source>
        <dbReference type="Proteomes" id="UP001275932"/>
    </source>
</evidence>
<organism evidence="2 3">
    <name type="scientific">Intestinicryptomonas porci</name>
    <dbReference type="NCBI Taxonomy" id="2926320"/>
    <lineage>
        <taxon>Bacteria</taxon>
        <taxon>Pseudomonadati</taxon>
        <taxon>Verrucomicrobiota</taxon>
        <taxon>Opitutia</taxon>
        <taxon>Opitutales</taxon>
        <taxon>Intestinicryptomonaceae</taxon>
        <taxon>Intestinicryptomonas</taxon>
    </lineage>
</organism>
<keyword evidence="1" id="KW-0732">Signal</keyword>
<dbReference type="Proteomes" id="UP001275932">
    <property type="component" value="Unassembled WGS sequence"/>
</dbReference>
<reference evidence="2 3" key="1">
    <citation type="submission" date="2022-03" db="EMBL/GenBank/DDBJ databases">
        <title>Novel taxa within the pig intestine.</title>
        <authorList>
            <person name="Wylensek D."/>
            <person name="Bishof K."/>
            <person name="Afrizal A."/>
            <person name="Clavel T."/>
        </authorList>
    </citation>
    <scope>NUCLEOTIDE SEQUENCE [LARGE SCALE GENOMIC DNA]</scope>
    <source>
        <strain evidence="2 3">CLA-KB-P66</strain>
    </source>
</reference>
<dbReference type="RefSeq" id="WP_370396706.1">
    <property type="nucleotide sequence ID" value="NZ_JALBUT010000003.1"/>
</dbReference>
<feature type="chain" id="PRO_5046433310" evidence="1">
    <location>
        <begin position="26"/>
        <end position="246"/>
    </location>
</feature>
<comment type="caution">
    <text evidence="2">The sequence shown here is derived from an EMBL/GenBank/DDBJ whole genome shotgun (WGS) entry which is preliminary data.</text>
</comment>
<gene>
    <name evidence="2" type="ORF">MOX91_03575</name>
</gene>
<dbReference type="EMBL" id="JALBUT010000003">
    <property type="protein sequence ID" value="MDX8415258.1"/>
    <property type="molecule type" value="Genomic_DNA"/>
</dbReference>
<feature type="signal peptide" evidence="1">
    <location>
        <begin position="1"/>
        <end position="25"/>
    </location>
</feature>
<evidence type="ECO:0000313" key="2">
    <source>
        <dbReference type="EMBL" id="MDX8415258.1"/>
    </source>
</evidence>
<sequence>MLKLFFRIFLPAMAAIALFETSVQAQEAMRGKSVPSTFEWDSQKESKFSYRLLSMDGKKRDYHVRVGDSFAPIEASTARSFDSIFFSNSPLITFYKKSMDGKDSLYTPVMTINIGADKEDVVICLTERDGSTLHRVIDISQKNLGAGVFAVVNLSKKPFGVAIGNKLLRVEPFETAKQSFPQSDDIEEVPLKFYTLGNYPKLSYERYISFIKSQNLTFYVFDVPSDKDDGNDVPFLMRYGKPPRRK</sequence>
<accession>A0ABU4WHL9</accession>
<protein>
    <submittedName>
        <fullName evidence="2">Uncharacterized protein</fullName>
    </submittedName>
</protein>
<keyword evidence="3" id="KW-1185">Reference proteome</keyword>